<evidence type="ECO:0000313" key="4">
    <source>
        <dbReference type="EMBL" id="OEV13979.1"/>
    </source>
</evidence>
<evidence type="ECO:0000259" key="3">
    <source>
        <dbReference type="PROSITE" id="PS50868"/>
    </source>
</evidence>
<proteinExistence type="predicted"/>
<name>A0A1E7LCM6_9ACTN</name>
<dbReference type="GO" id="GO:0016740">
    <property type="term" value="F:transferase activity"/>
    <property type="evidence" value="ECO:0007669"/>
    <property type="project" value="UniProtKB-KW"/>
</dbReference>
<accession>A0A1E7LCM6</accession>
<dbReference type="PANTHER" id="PTHR12350:SF19">
    <property type="entry name" value="SET DOMAIN-CONTAINING PROTEIN"/>
    <property type="match status" value="1"/>
</dbReference>
<dbReference type="InterPro" id="IPR001214">
    <property type="entry name" value="SET_dom"/>
</dbReference>
<dbReference type="SUPFAM" id="SSF82199">
    <property type="entry name" value="SET domain"/>
    <property type="match status" value="1"/>
</dbReference>
<dbReference type="Pfam" id="PF00856">
    <property type="entry name" value="SET"/>
    <property type="match status" value="1"/>
</dbReference>
<sequence>MAGAGSVAVLRTTGRYTLLACEQVRSGSLLFTAEGELTDVPSRYSLQIGDGIHLDLPSGYDQETIMDSYFWRFMNHSCEPNATVEGRQVKAVRDIGPGDEITFHYNTTELDMSEPFDCECGSALCEGRIAGFAHTTREARARIRPWLAPHLAGRVPAAEGGKGTA</sequence>
<dbReference type="PANTHER" id="PTHR12350">
    <property type="entry name" value="HISTONE-LYSINE N-METHYLTRANSFERASE-RELATED"/>
    <property type="match status" value="1"/>
</dbReference>
<evidence type="ECO:0000256" key="2">
    <source>
        <dbReference type="ARBA" id="ARBA00022691"/>
    </source>
</evidence>
<dbReference type="EMBL" id="LJGW01000030">
    <property type="protein sequence ID" value="OEV13979.1"/>
    <property type="molecule type" value="Genomic_DNA"/>
</dbReference>
<evidence type="ECO:0000256" key="1">
    <source>
        <dbReference type="ARBA" id="ARBA00022679"/>
    </source>
</evidence>
<keyword evidence="5" id="KW-1185">Reference proteome</keyword>
<evidence type="ECO:0000313" key="5">
    <source>
        <dbReference type="Proteomes" id="UP000176005"/>
    </source>
</evidence>
<reference evidence="4 5" key="1">
    <citation type="journal article" date="2016" name="Front. Microbiol.">
        <title>Comparative Genomics Analysis of Streptomyces Species Reveals Their Adaptation to the Marine Environment and Their Diversity at the Genomic Level.</title>
        <authorList>
            <person name="Tian X."/>
            <person name="Zhang Z."/>
            <person name="Yang T."/>
            <person name="Chen M."/>
            <person name="Li J."/>
            <person name="Chen F."/>
            <person name="Yang J."/>
            <person name="Li W."/>
            <person name="Zhang B."/>
            <person name="Zhang Z."/>
            <person name="Wu J."/>
            <person name="Zhang C."/>
            <person name="Long L."/>
            <person name="Xiao J."/>
        </authorList>
    </citation>
    <scope>NUCLEOTIDE SEQUENCE [LARGE SCALE GENOMIC DNA]</scope>
    <source>
        <strain evidence="4 5">SCSIO 10429</strain>
    </source>
</reference>
<dbReference type="PROSITE" id="PS50868">
    <property type="entry name" value="POST_SET"/>
    <property type="match status" value="1"/>
</dbReference>
<keyword evidence="2" id="KW-0949">S-adenosyl-L-methionine</keyword>
<keyword evidence="1" id="KW-0808">Transferase</keyword>
<protein>
    <recommendedName>
        <fullName evidence="3">Post-SET domain-containing protein</fullName>
    </recommendedName>
</protein>
<dbReference type="InterPro" id="IPR046341">
    <property type="entry name" value="SET_dom_sf"/>
</dbReference>
<comment type="caution">
    <text evidence="4">The sequence shown here is derived from an EMBL/GenBank/DDBJ whole genome shotgun (WGS) entry which is preliminary data.</text>
</comment>
<dbReference type="InterPro" id="IPR053201">
    <property type="entry name" value="Flavunoidine_N-MTase"/>
</dbReference>
<dbReference type="Gene3D" id="2.170.270.10">
    <property type="entry name" value="SET domain"/>
    <property type="match status" value="1"/>
</dbReference>
<feature type="domain" description="Post-SET" evidence="3">
    <location>
        <begin position="114"/>
        <end position="130"/>
    </location>
</feature>
<gene>
    <name evidence="4" type="ORF">AN218_01180</name>
</gene>
<organism evidence="4 5">
    <name type="scientific">Streptomyces nanshensis</name>
    <dbReference type="NCBI Taxonomy" id="518642"/>
    <lineage>
        <taxon>Bacteria</taxon>
        <taxon>Bacillati</taxon>
        <taxon>Actinomycetota</taxon>
        <taxon>Actinomycetes</taxon>
        <taxon>Kitasatosporales</taxon>
        <taxon>Streptomycetaceae</taxon>
        <taxon>Streptomyces</taxon>
    </lineage>
</organism>
<dbReference type="AlphaFoldDB" id="A0A1E7LCM6"/>
<dbReference type="Proteomes" id="UP000176005">
    <property type="component" value="Unassembled WGS sequence"/>
</dbReference>
<dbReference type="InterPro" id="IPR003616">
    <property type="entry name" value="Post-SET_dom"/>
</dbReference>